<comment type="caution">
    <text evidence="1">The sequence shown here is derived from an EMBL/GenBank/DDBJ whole genome shotgun (WGS) entry which is preliminary data.</text>
</comment>
<dbReference type="Proteomes" id="UP001151760">
    <property type="component" value="Unassembled WGS sequence"/>
</dbReference>
<gene>
    <name evidence="1" type="ORF">Tco_1069674</name>
</gene>
<reference evidence="1" key="1">
    <citation type="journal article" date="2022" name="Int. J. Mol. Sci.">
        <title>Draft Genome of Tanacetum Coccineum: Genomic Comparison of Closely Related Tanacetum-Family Plants.</title>
        <authorList>
            <person name="Yamashiro T."/>
            <person name="Shiraishi A."/>
            <person name="Nakayama K."/>
            <person name="Satake H."/>
        </authorList>
    </citation>
    <scope>NUCLEOTIDE SEQUENCE</scope>
</reference>
<proteinExistence type="predicted"/>
<name>A0ABQ5HL56_9ASTR</name>
<organism evidence="1 2">
    <name type="scientific">Tanacetum coccineum</name>
    <dbReference type="NCBI Taxonomy" id="301880"/>
    <lineage>
        <taxon>Eukaryota</taxon>
        <taxon>Viridiplantae</taxon>
        <taxon>Streptophyta</taxon>
        <taxon>Embryophyta</taxon>
        <taxon>Tracheophyta</taxon>
        <taxon>Spermatophyta</taxon>
        <taxon>Magnoliopsida</taxon>
        <taxon>eudicotyledons</taxon>
        <taxon>Gunneridae</taxon>
        <taxon>Pentapetalae</taxon>
        <taxon>asterids</taxon>
        <taxon>campanulids</taxon>
        <taxon>Asterales</taxon>
        <taxon>Asteraceae</taxon>
        <taxon>Asteroideae</taxon>
        <taxon>Anthemideae</taxon>
        <taxon>Anthemidinae</taxon>
        <taxon>Tanacetum</taxon>
    </lineage>
</organism>
<protein>
    <submittedName>
        <fullName evidence="1">Uncharacterized protein</fullName>
    </submittedName>
</protein>
<dbReference type="EMBL" id="BQNB010019684">
    <property type="protein sequence ID" value="GJT87957.1"/>
    <property type="molecule type" value="Genomic_DNA"/>
</dbReference>
<keyword evidence="2" id="KW-1185">Reference proteome</keyword>
<reference evidence="1" key="2">
    <citation type="submission" date="2022-01" db="EMBL/GenBank/DDBJ databases">
        <authorList>
            <person name="Yamashiro T."/>
            <person name="Shiraishi A."/>
            <person name="Satake H."/>
            <person name="Nakayama K."/>
        </authorList>
    </citation>
    <scope>NUCLEOTIDE SEQUENCE</scope>
</reference>
<evidence type="ECO:0000313" key="1">
    <source>
        <dbReference type="EMBL" id="GJT87957.1"/>
    </source>
</evidence>
<accession>A0ABQ5HL56</accession>
<evidence type="ECO:0000313" key="2">
    <source>
        <dbReference type="Proteomes" id="UP001151760"/>
    </source>
</evidence>
<sequence length="85" mass="10021">MIFSKLKMKKIIIQHETQSEKKAFKEREDRYLDDILDLEEKLSYTNPVRLKKAIAAQPKMYDDDLLHNNKLGIHTTDSEETLEDA</sequence>